<organism evidence="7 8">
    <name type="scientific">Kaistia terrae</name>
    <dbReference type="NCBI Taxonomy" id="537017"/>
    <lineage>
        <taxon>Bacteria</taxon>
        <taxon>Pseudomonadati</taxon>
        <taxon>Pseudomonadota</taxon>
        <taxon>Alphaproteobacteria</taxon>
        <taxon>Hyphomicrobiales</taxon>
        <taxon>Kaistiaceae</taxon>
        <taxon>Kaistia</taxon>
    </lineage>
</organism>
<reference evidence="8" key="1">
    <citation type="journal article" date="2019" name="Int. J. Syst. Evol. Microbiol.">
        <title>The Global Catalogue of Microorganisms (GCM) 10K type strain sequencing project: providing services to taxonomists for standard genome sequencing and annotation.</title>
        <authorList>
            <consortium name="The Broad Institute Genomics Platform"/>
            <consortium name="The Broad Institute Genome Sequencing Center for Infectious Disease"/>
            <person name="Wu L."/>
            <person name="Ma J."/>
        </authorList>
    </citation>
    <scope>NUCLEOTIDE SEQUENCE [LARGE SCALE GENOMIC DNA]</scope>
    <source>
        <strain evidence="8">KACC 12633</strain>
    </source>
</reference>
<evidence type="ECO:0000256" key="4">
    <source>
        <dbReference type="ARBA" id="ARBA00023136"/>
    </source>
</evidence>
<dbReference type="Proteomes" id="UP001596150">
    <property type="component" value="Unassembled WGS sequence"/>
</dbReference>
<keyword evidence="8" id="KW-1185">Reference proteome</keyword>
<dbReference type="EMBL" id="JBHSML010000007">
    <property type="protein sequence ID" value="MFC5517301.1"/>
    <property type="molecule type" value="Genomic_DNA"/>
</dbReference>
<feature type="domain" description="Lipopolysaccharide assembly protein A" evidence="6">
    <location>
        <begin position="44"/>
        <end position="92"/>
    </location>
</feature>
<evidence type="ECO:0000313" key="7">
    <source>
        <dbReference type="EMBL" id="MFC5517301.1"/>
    </source>
</evidence>
<evidence type="ECO:0000313" key="8">
    <source>
        <dbReference type="Proteomes" id="UP001596150"/>
    </source>
</evidence>
<evidence type="ECO:0000256" key="2">
    <source>
        <dbReference type="ARBA" id="ARBA00022692"/>
    </source>
</evidence>
<evidence type="ECO:0000256" key="3">
    <source>
        <dbReference type="ARBA" id="ARBA00022989"/>
    </source>
</evidence>
<accession>A0ABW0PYF4</accession>
<evidence type="ECO:0000256" key="1">
    <source>
        <dbReference type="ARBA" id="ARBA00022475"/>
    </source>
</evidence>
<keyword evidence="2 5" id="KW-0812">Transmembrane</keyword>
<feature type="transmembrane region" description="Helical" evidence="5">
    <location>
        <begin position="41"/>
        <end position="69"/>
    </location>
</feature>
<protein>
    <submittedName>
        <fullName evidence="7">Lipopolysaccharide assembly protein LapA domain-containing protein</fullName>
    </submittedName>
</protein>
<dbReference type="InterPro" id="IPR010445">
    <property type="entry name" value="LapA_dom"/>
</dbReference>
<sequence>MKKILAIVILVPVAIIAVALSVANRHPVALSLDPFNSVDPAVAISMPLFVLVFGAIAVGVVLGGVGTWLGQGRWRRQARHLRHEVRDVKRENTQYRAATSPGTTLPAPRG</sequence>
<keyword evidence="3 5" id="KW-1133">Transmembrane helix</keyword>
<comment type="caution">
    <text evidence="7">The sequence shown here is derived from an EMBL/GenBank/DDBJ whole genome shotgun (WGS) entry which is preliminary data.</text>
</comment>
<keyword evidence="4 5" id="KW-0472">Membrane</keyword>
<dbReference type="RefSeq" id="WP_266345554.1">
    <property type="nucleotide sequence ID" value="NZ_JAPKNH010000009.1"/>
</dbReference>
<dbReference type="Pfam" id="PF06305">
    <property type="entry name" value="LapA_dom"/>
    <property type="match status" value="1"/>
</dbReference>
<name>A0ABW0PYF4_9HYPH</name>
<keyword evidence="1" id="KW-1003">Cell membrane</keyword>
<gene>
    <name evidence="7" type="ORF">ACFPP9_16065</name>
</gene>
<evidence type="ECO:0000256" key="5">
    <source>
        <dbReference type="SAM" id="Phobius"/>
    </source>
</evidence>
<evidence type="ECO:0000259" key="6">
    <source>
        <dbReference type="Pfam" id="PF06305"/>
    </source>
</evidence>
<proteinExistence type="predicted"/>